<dbReference type="InterPro" id="IPR029033">
    <property type="entry name" value="His_PPase_superfam"/>
</dbReference>
<dbReference type="PANTHER" id="PTHR48100">
    <property type="entry name" value="BROAD-SPECIFICITY PHOSPHATASE YOR283W-RELATED"/>
    <property type="match status" value="1"/>
</dbReference>
<dbReference type="OMA" id="YSKTGGY"/>
<dbReference type="GO" id="GO:0016791">
    <property type="term" value="F:phosphatase activity"/>
    <property type="evidence" value="ECO:0007669"/>
    <property type="project" value="TreeGrafter"/>
</dbReference>
<dbReference type="SUPFAM" id="SSF53254">
    <property type="entry name" value="Phosphoglycerate mutase-like"/>
    <property type="match status" value="1"/>
</dbReference>
<protein>
    <recommendedName>
        <fullName evidence="6">2-carboxy-D-arabinitol-1-phosphatase</fullName>
    </recommendedName>
</protein>
<dbReference type="SMART" id="SM00855">
    <property type="entry name" value="PGAM"/>
    <property type="match status" value="1"/>
</dbReference>
<comment type="caution">
    <text evidence="4">The sequence shown here is derived from an EMBL/GenBank/DDBJ whole genome shotgun (WGS) entry which is preliminary data.</text>
</comment>
<comment type="similarity">
    <text evidence="1">Belongs to the phosphoglycerate mutase family.</text>
</comment>
<gene>
    <name evidence="4" type="ORF">KP509_29G049100</name>
</gene>
<dbReference type="PANTHER" id="PTHR48100:SF27">
    <property type="entry name" value="OS01G0237100 PROTEIN"/>
    <property type="match status" value="1"/>
</dbReference>
<feature type="binding site" evidence="3">
    <location>
        <position position="179"/>
    </location>
    <ligand>
        <name>substrate</name>
    </ligand>
</feature>
<accession>A0A8T2R800</accession>
<keyword evidence="5" id="KW-1185">Reference proteome</keyword>
<dbReference type="Pfam" id="PF00300">
    <property type="entry name" value="His_Phos_1"/>
    <property type="match status" value="1"/>
</dbReference>
<dbReference type="Proteomes" id="UP000825935">
    <property type="component" value="Chromosome 29"/>
</dbReference>
<dbReference type="Gene3D" id="3.40.50.1240">
    <property type="entry name" value="Phosphoglycerate mutase-like"/>
    <property type="match status" value="1"/>
</dbReference>
<evidence type="ECO:0000313" key="5">
    <source>
        <dbReference type="Proteomes" id="UP000825935"/>
    </source>
</evidence>
<feature type="active site" description="Proton donor/acceptor" evidence="2">
    <location>
        <position position="203"/>
    </location>
</feature>
<sequence length="328" mass="36765">MMKITHPAYTELAIPGLVHHHDRAASPRPGQWPQRQYQKRRPLYLACASSNSNSSATASSSGITGGDINGRGGGVQLLTETMERSDKCLQRELAERFSLTGDAYDFTGATKPLIQEPLKGFKNVFLVRHGLSSWNEDSRIQGSSDLSILSEKGVLQALKCKAALQNLKFDQCFASPISRAKSMAELIWDGRNEHLVFSDSLKEAHLHFLEGMRNEDAKMQYPEIYRAWREDPANFCIEGVYPVVDLWDRAVQAWREILSAEGQRILVVTHKSILRAMVCTALGMGPKRFRAVDINNGGICSFKINEKGEPLLYGLNMTAHLYVDSFRY</sequence>
<dbReference type="AlphaFoldDB" id="A0A8T2R800"/>
<evidence type="ECO:0000313" key="4">
    <source>
        <dbReference type="EMBL" id="KAH7292047.1"/>
    </source>
</evidence>
<dbReference type="CDD" id="cd07067">
    <property type="entry name" value="HP_PGM_like"/>
    <property type="match status" value="1"/>
</dbReference>
<evidence type="ECO:0008006" key="6">
    <source>
        <dbReference type="Google" id="ProtNLM"/>
    </source>
</evidence>
<evidence type="ECO:0000256" key="3">
    <source>
        <dbReference type="PIRSR" id="PIRSR613078-2"/>
    </source>
</evidence>
<reference evidence="4" key="1">
    <citation type="submission" date="2021-08" db="EMBL/GenBank/DDBJ databases">
        <title>WGS assembly of Ceratopteris richardii.</title>
        <authorList>
            <person name="Marchant D.B."/>
            <person name="Chen G."/>
            <person name="Jenkins J."/>
            <person name="Shu S."/>
            <person name="Leebens-Mack J."/>
            <person name="Grimwood J."/>
            <person name="Schmutz J."/>
            <person name="Soltis P."/>
            <person name="Soltis D."/>
            <person name="Chen Z.-H."/>
        </authorList>
    </citation>
    <scope>NUCLEOTIDE SEQUENCE</scope>
    <source>
        <strain evidence="4">Whitten #5841</strain>
        <tissue evidence="4">Leaf</tissue>
    </source>
</reference>
<feature type="active site" description="Tele-phosphohistidine intermediate" evidence="2">
    <location>
        <position position="129"/>
    </location>
</feature>
<dbReference type="InterPro" id="IPR050275">
    <property type="entry name" value="PGM_Phosphatase"/>
</dbReference>
<organism evidence="4 5">
    <name type="scientific">Ceratopteris richardii</name>
    <name type="common">Triangle waterfern</name>
    <dbReference type="NCBI Taxonomy" id="49495"/>
    <lineage>
        <taxon>Eukaryota</taxon>
        <taxon>Viridiplantae</taxon>
        <taxon>Streptophyta</taxon>
        <taxon>Embryophyta</taxon>
        <taxon>Tracheophyta</taxon>
        <taxon>Polypodiopsida</taxon>
        <taxon>Polypodiidae</taxon>
        <taxon>Polypodiales</taxon>
        <taxon>Pteridineae</taxon>
        <taxon>Pteridaceae</taxon>
        <taxon>Parkerioideae</taxon>
        <taxon>Ceratopteris</taxon>
    </lineage>
</organism>
<dbReference type="InterPro" id="IPR013078">
    <property type="entry name" value="His_Pase_superF_clade-1"/>
</dbReference>
<dbReference type="OrthoDB" id="354304at2759"/>
<feature type="binding site" evidence="3">
    <location>
        <begin position="128"/>
        <end position="135"/>
    </location>
    <ligand>
        <name>substrate</name>
    </ligand>
</feature>
<dbReference type="EMBL" id="CM035434">
    <property type="protein sequence ID" value="KAH7292047.1"/>
    <property type="molecule type" value="Genomic_DNA"/>
</dbReference>
<evidence type="ECO:0000256" key="2">
    <source>
        <dbReference type="PIRSR" id="PIRSR613078-1"/>
    </source>
</evidence>
<name>A0A8T2R800_CERRI</name>
<proteinExistence type="inferred from homology"/>
<evidence type="ECO:0000256" key="1">
    <source>
        <dbReference type="ARBA" id="ARBA00038362"/>
    </source>
</evidence>